<sequence>MKYPYIVIKNGKWYAAGEEVPDTVPGNKPTGYTKTEINRMPTAELQSLAAQNGIENAAEMSGVDLKAILIEKLGL</sequence>
<reference evidence="1" key="1">
    <citation type="submission" date="2024-03" db="EMBL/GenBank/DDBJ databases">
        <title>Human intestinal bacterial collection.</title>
        <authorList>
            <person name="Pauvert C."/>
            <person name="Hitch T.C.A."/>
            <person name="Clavel T."/>
        </authorList>
    </citation>
    <scope>NUCLEOTIDE SEQUENCE [LARGE SCALE GENOMIC DNA]</scope>
    <source>
        <strain evidence="1">CLA-AA-H89B</strain>
    </source>
</reference>
<protein>
    <submittedName>
        <fullName evidence="1">Uncharacterized protein</fullName>
    </submittedName>
</protein>
<proteinExistence type="predicted"/>
<evidence type="ECO:0000313" key="2">
    <source>
        <dbReference type="Proteomes" id="UP001546774"/>
    </source>
</evidence>
<evidence type="ECO:0000313" key="1">
    <source>
        <dbReference type="EMBL" id="MEQ2553643.1"/>
    </source>
</evidence>
<organism evidence="1 2">
    <name type="scientific">Lachnospira intestinalis</name>
    <dbReference type="NCBI Taxonomy" id="3133158"/>
    <lineage>
        <taxon>Bacteria</taxon>
        <taxon>Bacillati</taxon>
        <taxon>Bacillota</taxon>
        <taxon>Clostridia</taxon>
        <taxon>Lachnospirales</taxon>
        <taxon>Lachnospiraceae</taxon>
        <taxon>Lachnospira</taxon>
    </lineage>
</organism>
<accession>A0ABV1H2D1</accession>
<keyword evidence="2" id="KW-1185">Reference proteome</keyword>
<dbReference type="Proteomes" id="UP001546774">
    <property type="component" value="Unassembled WGS sequence"/>
</dbReference>
<comment type="caution">
    <text evidence="1">The sequence shown here is derived from an EMBL/GenBank/DDBJ whole genome shotgun (WGS) entry which is preliminary data.</text>
</comment>
<dbReference type="EMBL" id="JBBMFS010000001">
    <property type="protein sequence ID" value="MEQ2553643.1"/>
    <property type="molecule type" value="Genomic_DNA"/>
</dbReference>
<gene>
    <name evidence="1" type="ORF">WMO37_01255</name>
</gene>
<name>A0ABV1H2D1_9FIRM</name>